<evidence type="ECO:0000313" key="1">
    <source>
        <dbReference type="EMBL" id="KAG0423745.1"/>
    </source>
</evidence>
<keyword evidence="2" id="KW-1185">Reference proteome</keyword>
<reference evidence="1 2" key="1">
    <citation type="journal article" date="2020" name="Cell">
        <title>Large-Scale Comparative Analyses of Tick Genomes Elucidate Their Genetic Diversity and Vector Capacities.</title>
        <authorList>
            <consortium name="Tick Genome and Microbiome Consortium (TIGMIC)"/>
            <person name="Jia N."/>
            <person name="Wang J."/>
            <person name="Shi W."/>
            <person name="Du L."/>
            <person name="Sun Y."/>
            <person name="Zhan W."/>
            <person name="Jiang J.F."/>
            <person name="Wang Q."/>
            <person name="Zhang B."/>
            <person name="Ji P."/>
            <person name="Bell-Sakyi L."/>
            <person name="Cui X.M."/>
            <person name="Yuan T.T."/>
            <person name="Jiang B.G."/>
            <person name="Yang W.F."/>
            <person name="Lam T.T."/>
            <person name="Chang Q.C."/>
            <person name="Ding S.J."/>
            <person name="Wang X.J."/>
            <person name="Zhu J.G."/>
            <person name="Ruan X.D."/>
            <person name="Zhao L."/>
            <person name="Wei J.T."/>
            <person name="Ye R.Z."/>
            <person name="Que T.C."/>
            <person name="Du C.H."/>
            <person name="Zhou Y.H."/>
            <person name="Cheng J.X."/>
            <person name="Dai P.F."/>
            <person name="Guo W.B."/>
            <person name="Han X.H."/>
            <person name="Huang E.J."/>
            <person name="Li L.F."/>
            <person name="Wei W."/>
            <person name="Gao Y.C."/>
            <person name="Liu J.Z."/>
            <person name="Shao H.Z."/>
            <person name="Wang X."/>
            <person name="Wang C.C."/>
            <person name="Yang T.C."/>
            <person name="Huo Q.B."/>
            <person name="Li W."/>
            <person name="Chen H.Y."/>
            <person name="Chen S.E."/>
            <person name="Zhou L.G."/>
            <person name="Ni X.B."/>
            <person name="Tian J.H."/>
            <person name="Sheng Y."/>
            <person name="Liu T."/>
            <person name="Pan Y.S."/>
            <person name="Xia L.Y."/>
            <person name="Li J."/>
            <person name="Zhao F."/>
            <person name="Cao W.C."/>
        </authorList>
    </citation>
    <scope>NUCLEOTIDE SEQUENCE [LARGE SCALE GENOMIC DNA]</scope>
    <source>
        <strain evidence="1">Iper-2018</strain>
    </source>
</reference>
<comment type="caution">
    <text evidence="1">The sequence shown here is derived from an EMBL/GenBank/DDBJ whole genome shotgun (WGS) entry which is preliminary data.</text>
</comment>
<organism evidence="1 2">
    <name type="scientific">Ixodes persulcatus</name>
    <name type="common">Taiga tick</name>
    <dbReference type="NCBI Taxonomy" id="34615"/>
    <lineage>
        <taxon>Eukaryota</taxon>
        <taxon>Metazoa</taxon>
        <taxon>Ecdysozoa</taxon>
        <taxon>Arthropoda</taxon>
        <taxon>Chelicerata</taxon>
        <taxon>Arachnida</taxon>
        <taxon>Acari</taxon>
        <taxon>Parasitiformes</taxon>
        <taxon>Ixodida</taxon>
        <taxon>Ixodoidea</taxon>
        <taxon>Ixodidae</taxon>
        <taxon>Ixodinae</taxon>
        <taxon>Ixodes</taxon>
    </lineage>
</organism>
<name>A0AC60PRV5_IXOPE</name>
<sequence length="319" mass="36844">MEDDTDVNVPLHLSQGPSTRRRTCRLSVVGCAFEGTHEELEQHETLESHMNFILSYTERANGSIRTVQEALAESHQEKLELQSGFNAIKEQMNLVLREHQVLKDQVRLLTSKLNEEQRHWQRISRAVDVQLEEAISRSWTQGKFMWRIHPYSRLKLQQQNEDIARVVSPAFYTGVPGYKLRLMADLNGYGEGRGSHLSLFLQIMQGKFDSVMDWPCKNEHMLRVVDQSARGMHYDKLQLFRNIPSKNKHIMGRPFEECNVPIGFHTMIGLQDLENERNGYLRNDTVIIMYRKGCKRELLALGHISAAQALVHQGQLPTL</sequence>
<proteinExistence type="predicted"/>
<evidence type="ECO:0000313" key="2">
    <source>
        <dbReference type="Proteomes" id="UP000805193"/>
    </source>
</evidence>
<dbReference type="Proteomes" id="UP000805193">
    <property type="component" value="Unassembled WGS sequence"/>
</dbReference>
<accession>A0AC60PRV5</accession>
<dbReference type="EMBL" id="JABSTQ010010062">
    <property type="protein sequence ID" value="KAG0423745.1"/>
    <property type="molecule type" value="Genomic_DNA"/>
</dbReference>
<gene>
    <name evidence="1" type="ORF">HPB47_000531</name>
</gene>
<protein>
    <submittedName>
        <fullName evidence="1">Uncharacterized protein</fullName>
    </submittedName>
</protein>